<dbReference type="Pfam" id="PF05577">
    <property type="entry name" value="Peptidase_S28"/>
    <property type="match status" value="1"/>
</dbReference>
<evidence type="ECO:0000313" key="1">
    <source>
        <dbReference type="EMBL" id="CAI5726092.1"/>
    </source>
</evidence>
<dbReference type="EMBL" id="CANTFM010000596">
    <property type="protein sequence ID" value="CAI5726092.1"/>
    <property type="molecule type" value="Genomic_DNA"/>
</dbReference>
<protein>
    <submittedName>
        <fullName evidence="1">Uncharacterized protein</fullName>
    </submittedName>
</protein>
<comment type="caution">
    <text evidence="1">The sequence shown here is derived from an EMBL/GenBank/DDBJ whole genome shotgun (WGS) entry which is preliminary data.</text>
</comment>
<proteinExistence type="predicted"/>
<name>A0AAV0TW75_9STRA</name>
<dbReference type="InterPro" id="IPR029058">
    <property type="entry name" value="AB_hydrolase_fold"/>
</dbReference>
<organism evidence="1 2">
    <name type="scientific">Peronospora destructor</name>
    <dbReference type="NCBI Taxonomy" id="86335"/>
    <lineage>
        <taxon>Eukaryota</taxon>
        <taxon>Sar</taxon>
        <taxon>Stramenopiles</taxon>
        <taxon>Oomycota</taxon>
        <taxon>Peronosporomycetes</taxon>
        <taxon>Peronosporales</taxon>
        <taxon>Peronosporaceae</taxon>
        <taxon>Peronospora</taxon>
    </lineage>
</organism>
<sequence>MNSLVDAAIVGERNAVLVEKLKDELAADVLVVGFEGSYGGMLGTWLRMKDPPIIDGRIADLAPVTNFDGDPNHVDTEIFDRIVTFDMSKDAEAALQCILEPLTCADVNALKLSDDIIHLASEAYGSMAKGD</sequence>
<dbReference type="GO" id="GO:0006508">
    <property type="term" value="P:proteolysis"/>
    <property type="evidence" value="ECO:0007669"/>
    <property type="project" value="InterPro"/>
</dbReference>
<reference evidence="1" key="1">
    <citation type="submission" date="2022-12" db="EMBL/GenBank/DDBJ databases">
        <authorList>
            <person name="Webb A."/>
        </authorList>
    </citation>
    <scope>NUCLEOTIDE SEQUENCE</scope>
    <source>
        <strain evidence="1">Pd1</strain>
    </source>
</reference>
<dbReference type="AlphaFoldDB" id="A0AAV0TW75"/>
<keyword evidence="2" id="KW-1185">Reference proteome</keyword>
<dbReference type="Gene3D" id="3.40.50.1820">
    <property type="entry name" value="alpha/beta hydrolase"/>
    <property type="match status" value="1"/>
</dbReference>
<dbReference type="InterPro" id="IPR042269">
    <property type="entry name" value="Ser_carbopepase_S28_SKS"/>
</dbReference>
<dbReference type="Gene3D" id="1.20.120.980">
    <property type="entry name" value="Serine carboxypeptidase S28, SKS domain"/>
    <property type="match status" value="1"/>
</dbReference>
<evidence type="ECO:0000313" key="2">
    <source>
        <dbReference type="Proteomes" id="UP001162029"/>
    </source>
</evidence>
<dbReference type="GO" id="GO:0070008">
    <property type="term" value="F:serine-type exopeptidase activity"/>
    <property type="evidence" value="ECO:0007669"/>
    <property type="project" value="InterPro"/>
</dbReference>
<dbReference type="InterPro" id="IPR008758">
    <property type="entry name" value="Peptidase_S28"/>
</dbReference>
<gene>
    <name evidence="1" type="ORF">PDE001_LOCUS3498</name>
</gene>
<dbReference type="Proteomes" id="UP001162029">
    <property type="component" value="Unassembled WGS sequence"/>
</dbReference>
<accession>A0AAV0TW75</accession>